<organism evidence="7">
    <name type="scientific">Xenopsylla cheopis</name>
    <name type="common">Oriental rat flea</name>
    <name type="synonym">Pulex cheopis</name>
    <dbReference type="NCBI Taxonomy" id="163159"/>
    <lineage>
        <taxon>Eukaryota</taxon>
        <taxon>Metazoa</taxon>
        <taxon>Ecdysozoa</taxon>
        <taxon>Arthropoda</taxon>
        <taxon>Hexapoda</taxon>
        <taxon>Insecta</taxon>
        <taxon>Pterygota</taxon>
        <taxon>Neoptera</taxon>
        <taxon>Endopterygota</taxon>
        <taxon>Siphonaptera</taxon>
        <taxon>Pulicidae</taxon>
        <taxon>Xenopsyllinae</taxon>
        <taxon>Xenopsylla</taxon>
    </lineage>
</organism>
<evidence type="ECO:0000256" key="1">
    <source>
        <dbReference type="ARBA" id="ARBA00004141"/>
    </source>
</evidence>
<sequence length="390" mass="45821">MSSVVVYTLFYALFCAGLVYPPPEFIAAGLTIPNLFSTFLGSEIECFIHYHIRRVEVTLIVHTLLPLLYIIGLWYADPSLIFAELFFKNATIPWRLFATFSLIMPLLAIFKVYQWEKYKWGGHPIIRNLRAYCSTRTDWIMLAGMIGREYRGVDKFCMEMNSMMKFIATENWIIKIMPYTIYFAHQRDTTMILESCDSYSLSYITGGDIQYITISVKPARRGTTNFTIRLNALDFKELQDRILKPIIILPNVRFHKSIEERFIDAFKEAIKVNPKYYTEQTLDVCMGCMQNPSNVKLQMQCHLTENMAEYNNLPLNARFRRHLRSHYDLRKCITCRCGPMWCDECMARWFAHRQDPLQSNRWLLQKCTCPVCRAVFCVHDVCYITTKKDK</sequence>
<evidence type="ECO:0000256" key="3">
    <source>
        <dbReference type="ARBA" id="ARBA00022692"/>
    </source>
</evidence>
<dbReference type="GO" id="GO:0061630">
    <property type="term" value="F:ubiquitin protein ligase activity"/>
    <property type="evidence" value="ECO:0007669"/>
    <property type="project" value="InterPro"/>
</dbReference>
<dbReference type="GO" id="GO:0016567">
    <property type="term" value="P:protein ubiquitination"/>
    <property type="evidence" value="ECO:0007669"/>
    <property type="project" value="InterPro"/>
</dbReference>
<dbReference type="Pfam" id="PF10272">
    <property type="entry name" value="Tmpp129"/>
    <property type="match status" value="1"/>
</dbReference>
<keyword evidence="5 6" id="KW-0472">Membrane</keyword>
<comment type="similarity">
    <text evidence="2">Belongs to the TMEM129 family.</text>
</comment>
<evidence type="ECO:0000256" key="4">
    <source>
        <dbReference type="ARBA" id="ARBA00022989"/>
    </source>
</evidence>
<dbReference type="PANTHER" id="PTHR31322:SF2">
    <property type="entry name" value="E3 UBIQUITIN-PROTEIN LIGASE TM129"/>
    <property type="match status" value="1"/>
</dbReference>
<dbReference type="InterPro" id="IPR018801">
    <property type="entry name" value="TM129"/>
</dbReference>
<evidence type="ECO:0000313" key="7">
    <source>
        <dbReference type="EMBL" id="NOV50948.1"/>
    </source>
</evidence>
<accession>A0A6M2E0T6</accession>
<feature type="transmembrane region" description="Helical" evidence="6">
    <location>
        <begin position="96"/>
        <end position="113"/>
    </location>
</feature>
<evidence type="ECO:0000256" key="5">
    <source>
        <dbReference type="ARBA" id="ARBA00023136"/>
    </source>
</evidence>
<keyword evidence="3 6" id="KW-0812">Transmembrane</keyword>
<dbReference type="EMBL" id="GIIL01007222">
    <property type="protein sequence ID" value="NOV50948.1"/>
    <property type="molecule type" value="Transcribed_RNA"/>
</dbReference>
<feature type="transmembrane region" description="Helical" evidence="6">
    <location>
        <begin position="25"/>
        <end position="50"/>
    </location>
</feature>
<evidence type="ECO:0000256" key="6">
    <source>
        <dbReference type="SAM" id="Phobius"/>
    </source>
</evidence>
<reference evidence="7" key="1">
    <citation type="submission" date="2020-03" db="EMBL/GenBank/DDBJ databases">
        <title>Transcriptomic Profiling of the Digestive Tract of the Rat Flea, Xenopsylla cheopis, Following Blood Feeding and Infection with Yersinia pestis.</title>
        <authorList>
            <person name="Bland D.M."/>
            <person name="Martens C.A."/>
            <person name="Virtaneva K."/>
            <person name="Kanakabandi K."/>
            <person name="Long D."/>
            <person name="Rosenke R."/>
            <person name="Saturday G.A."/>
            <person name="Hoyt F.H."/>
            <person name="Bruno D.P."/>
            <person name="Ribeiro J.M.C."/>
            <person name="Hinnebusch J."/>
        </authorList>
    </citation>
    <scope>NUCLEOTIDE SEQUENCE</scope>
</reference>
<protein>
    <submittedName>
        <fullName evidence="7">Putative e3 ubiquitin-protein ligase</fullName>
    </submittedName>
</protein>
<proteinExistence type="inferred from homology"/>
<feature type="transmembrane region" description="Helical" evidence="6">
    <location>
        <begin position="57"/>
        <end position="76"/>
    </location>
</feature>
<keyword evidence="4 6" id="KW-1133">Transmembrane helix</keyword>
<dbReference type="AlphaFoldDB" id="A0A6M2E0T6"/>
<evidence type="ECO:0000256" key="2">
    <source>
        <dbReference type="ARBA" id="ARBA00007332"/>
    </source>
</evidence>
<dbReference type="GO" id="GO:0005783">
    <property type="term" value="C:endoplasmic reticulum"/>
    <property type="evidence" value="ECO:0007669"/>
    <property type="project" value="TreeGrafter"/>
</dbReference>
<dbReference type="PANTHER" id="PTHR31322">
    <property type="entry name" value="E3 UBIQUITIN-PROTEIN LIGASE TM129"/>
    <property type="match status" value="1"/>
</dbReference>
<comment type="subcellular location">
    <subcellularLocation>
        <location evidence="1">Membrane</location>
        <topology evidence="1">Multi-pass membrane protein</topology>
    </subcellularLocation>
</comment>
<dbReference type="GO" id="GO:0016020">
    <property type="term" value="C:membrane"/>
    <property type="evidence" value="ECO:0007669"/>
    <property type="project" value="UniProtKB-SubCell"/>
</dbReference>
<name>A0A6M2E0T6_XENCH</name>